<evidence type="ECO:0000256" key="13">
    <source>
        <dbReference type="ARBA" id="ARBA00023180"/>
    </source>
</evidence>
<dbReference type="Pfam" id="PF02485">
    <property type="entry name" value="Branch"/>
    <property type="match status" value="1"/>
</dbReference>
<keyword evidence="8" id="KW-0735">Signal-anchor</keyword>
<keyword evidence="5" id="KW-0812">Transmembrane</keyword>
<dbReference type="STRING" id="452637.Oter_3249"/>
<dbReference type="GO" id="GO:0050650">
    <property type="term" value="P:chondroitin sulfate proteoglycan biosynthetic process"/>
    <property type="evidence" value="ECO:0007669"/>
    <property type="project" value="TreeGrafter"/>
</dbReference>
<dbReference type="HOGENOM" id="CLU_032341_0_0_0"/>
<dbReference type="KEGG" id="ote:Oter_3249"/>
<evidence type="ECO:0000256" key="10">
    <source>
        <dbReference type="ARBA" id="ARBA00023034"/>
    </source>
</evidence>
<dbReference type="GO" id="GO:0015012">
    <property type="term" value="P:heparan sulfate proteoglycan biosynthetic process"/>
    <property type="evidence" value="ECO:0007669"/>
    <property type="project" value="TreeGrafter"/>
</dbReference>
<evidence type="ECO:0000256" key="8">
    <source>
        <dbReference type="ARBA" id="ARBA00022968"/>
    </source>
</evidence>
<protein>
    <recommendedName>
        <fullName evidence="14">Peptide O-xylosyltransferase</fullName>
    </recommendedName>
</protein>
<evidence type="ECO:0000313" key="16">
    <source>
        <dbReference type="Proteomes" id="UP000007013"/>
    </source>
</evidence>
<keyword evidence="4 15" id="KW-0808">Transferase</keyword>
<name>B1ZT74_OPITP</name>
<dbReference type="Proteomes" id="UP000007013">
    <property type="component" value="Chromosome"/>
</dbReference>
<keyword evidence="16" id="KW-1185">Reference proteome</keyword>
<dbReference type="AlphaFoldDB" id="B1ZT74"/>
<comment type="subcellular location">
    <subcellularLocation>
        <location evidence="2">Endoplasmic reticulum membrane</location>
        <topology evidence="2">Single-pass type II membrane protein</topology>
    </subcellularLocation>
    <subcellularLocation>
        <location evidence="1">Golgi apparatus membrane</location>
        <topology evidence="1">Single-pass type II membrane protein</topology>
    </subcellularLocation>
</comment>
<dbReference type="PANTHER" id="PTHR46025">
    <property type="entry name" value="XYLOSYLTRANSFERASE OXT"/>
    <property type="match status" value="1"/>
</dbReference>
<dbReference type="GO" id="GO:0046872">
    <property type="term" value="F:metal ion binding"/>
    <property type="evidence" value="ECO:0007669"/>
    <property type="project" value="UniProtKB-KW"/>
</dbReference>
<proteinExistence type="predicted"/>
<dbReference type="RefSeq" id="WP_012376057.1">
    <property type="nucleotide sequence ID" value="NC_010571.1"/>
</dbReference>
<evidence type="ECO:0000256" key="9">
    <source>
        <dbReference type="ARBA" id="ARBA00022989"/>
    </source>
</evidence>
<accession>B1ZT74</accession>
<sequence length="309" mass="35411">MSLALLILAHKNPHQVARLFRAVYRPVDVVVLHFDRRSSRELHQLGANLARAHPNVVVLPSRTVLWGGYEMAAAQIDAMAAALRVRSDWHHFINLTGQDFPLQSTDAIDARLAAEPEANYVSWFDPMTSTFWSNARQRILRYHLEWPWLDRLLRVPGFGRRLRALLGWRNRLPHLPGFERKWPDFHYYGGSNHVILSRAACQHVVSDPQALRIRRWLKHAGHANEIVFPSVMLNSPLAHTVVNTDLREIDFPLHAPHPRTFTSRDWDRLNASPMLIARKFDEAVDGAILDRLAARLPGITRSQPEPAHS</sequence>
<reference evidence="15 16" key="1">
    <citation type="journal article" date="2011" name="J. Bacteriol.">
        <title>Genome sequence of the verrucomicrobium Opitutus terrae PB90-1, an abundant inhabitant of rice paddy soil ecosystems.</title>
        <authorList>
            <person name="van Passel M.W."/>
            <person name="Kant R."/>
            <person name="Palva A."/>
            <person name="Copeland A."/>
            <person name="Lucas S."/>
            <person name="Lapidus A."/>
            <person name="Glavina del Rio T."/>
            <person name="Pitluck S."/>
            <person name="Goltsman E."/>
            <person name="Clum A."/>
            <person name="Sun H."/>
            <person name="Schmutz J."/>
            <person name="Larimer F.W."/>
            <person name="Land M.L."/>
            <person name="Hauser L."/>
            <person name="Kyrpides N."/>
            <person name="Mikhailova N."/>
            <person name="Richardson P.P."/>
            <person name="Janssen P.H."/>
            <person name="de Vos W.M."/>
            <person name="Smidt H."/>
        </authorList>
    </citation>
    <scope>NUCLEOTIDE SEQUENCE [LARGE SCALE GENOMIC DNA]</scope>
    <source>
        <strain evidence="16">DSM 11246 / JCM 15787 / PB90-1</strain>
    </source>
</reference>
<dbReference type="GO" id="GO:0016020">
    <property type="term" value="C:membrane"/>
    <property type="evidence" value="ECO:0007669"/>
    <property type="project" value="InterPro"/>
</dbReference>
<dbReference type="InterPro" id="IPR043538">
    <property type="entry name" value="XYLT"/>
</dbReference>
<organism evidence="15 16">
    <name type="scientific">Opitutus terrae (strain DSM 11246 / JCM 15787 / PB90-1)</name>
    <dbReference type="NCBI Taxonomy" id="452637"/>
    <lineage>
        <taxon>Bacteria</taxon>
        <taxon>Pseudomonadati</taxon>
        <taxon>Verrucomicrobiota</taxon>
        <taxon>Opitutia</taxon>
        <taxon>Opitutales</taxon>
        <taxon>Opitutaceae</taxon>
        <taxon>Opitutus</taxon>
    </lineage>
</organism>
<evidence type="ECO:0000313" key="15">
    <source>
        <dbReference type="EMBL" id="ACB76528.1"/>
    </source>
</evidence>
<keyword evidence="11" id="KW-0472">Membrane</keyword>
<keyword evidence="7" id="KW-0256">Endoplasmic reticulum</keyword>
<keyword evidence="10" id="KW-0333">Golgi apparatus</keyword>
<keyword evidence="13" id="KW-0325">Glycoprotein</keyword>
<evidence type="ECO:0000256" key="3">
    <source>
        <dbReference type="ARBA" id="ARBA00022676"/>
    </source>
</evidence>
<evidence type="ECO:0000256" key="6">
    <source>
        <dbReference type="ARBA" id="ARBA00022723"/>
    </source>
</evidence>
<evidence type="ECO:0000256" key="4">
    <source>
        <dbReference type="ARBA" id="ARBA00022679"/>
    </source>
</evidence>
<evidence type="ECO:0000256" key="7">
    <source>
        <dbReference type="ARBA" id="ARBA00022824"/>
    </source>
</evidence>
<dbReference type="InterPro" id="IPR003406">
    <property type="entry name" value="Glyco_trans_14"/>
</dbReference>
<keyword evidence="3" id="KW-0328">Glycosyltransferase</keyword>
<evidence type="ECO:0000256" key="12">
    <source>
        <dbReference type="ARBA" id="ARBA00023157"/>
    </source>
</evidence>
<evidence type="ECO:0000256" key="2">
    <source>
        <dbReference type="ARBA" id="ARBA00004648"/>
    </source>
</evidence>
<dbReference type="GO" id="GO:0030158">
    <property type="term" value="F:protein xylosyltransferase activity"/>
    <property type="evidence" value="ECO:0007669"/>
    <property type="project" value="InterPro"/>
</dbReference>
<evidence type="ECO:0000256" key="1">
    <source>
        <dbReference type="ARBA" id="ARBA00004323"/>
    </source>
</evidence>
<dbReference type="eggNOG" id="COG0463">
    <property type="taxonomic scope" value="Bacteria"/>
</dbReference>
<evidence type="ECO:0000256" key="11">
    <source>
        <dbReference type="ARBA" id="ARBA00023136"/>
    </source>
</evidence>
<gene>
    <name evidence="15" type="ordered locus">Oter_3249</name>
</gene>
<dbReference type="OrthoDB" id="7943907at2"/>
<dbReference type="CAZy" id="GT14">
    <property type="family name" value="Glycosyltransferase Family 14"/>
</dbReference>
<evidence type="ECO:0000256" key="5">
    <source>
        <dbReference type="ARBA" id="ARBA00022692"/>
    </source>
</evidence>
<keyword evidence="9" id="KW-1133">Transmembrane helix</keyword>
<evidence type="ECO:0000256" key="14">
    <source>
        <dbReference type="ARBA" id="ARBA00042865"/>
    </source>
</evidence>
<keyword evidence="6" id="KW-0479">Metal-binding</keyword>
<dbReference type="EMBL" id="CP001032">
    <property type="protein sequence ID" value="ACB76528.1"/>
    <property type="molecule type" value="Genomic_DNA"/>
</dbReference>
<keyword evidence="12" id="KW-1015">Disulfide bond</keyword>
<dbReference type="PANTHER" id="PTHR46025:SF3">
    <property type="entry name" value="XYLOSYLTRANSFERASE OXT"/>
    <property type="match status" value="1"/>
</dbReference>